<dbReference type="PANTHER" id="PTHR20883">
    <property type="entry name" value="PHYTANOYL-COA DIOXYGENASE DOMAIN CONTAINING 1"/>
    <property type="match status" value="1"/>
</dbReference>
<dbReference type="GO" id="GO:0016706">
    <property type="term" value="F:2-oxoglutarate-dependent dioxygenase activity"/>
    <property type="evidence" value="ECO:0007669"/>
    <property type="project" value="UniProtKB-ARBA"/>
</dbReference>
<evidence type="ECO:0000313" key="1">
    <source>
        <dbReference type="EMBL" id="OGG44772.1"/>
    </source>
</evidence>
<dbReference type="PANTHER" id="PTHR20883:SF48">
    <property type="entry name" value="ECTOINE DIOXYGENASE"/>
    <property type="match status" value="1"/>
</dbReference>
<sequence>MLTIEQREHFDKNGYLIIENALEPIGLDRVRAAYERVQALTGPAWRQSVLDGAYRGGYGNGPDAHTMSNPYTHEPVFLDLANNPRVIPLLEEIVGPELQVMEIVCHCHHSGTKAHTGWHRDWPPWTHPQYILKAKVFYFLDDQDEDMGCFTLVPGTHRFPDGPPKEQYAGPTLETMPGLKKIAPRAGSAILWNVLCWHTGLANTSRRDRRIVIYGYMPFWVKKWVSEPPPRLIVDWADTPQKRQIMGIHCVHGRAGWDRKDIPYLPEHEPIAKAKKL</sequence>
<reference evidence="1 2" key="1">
    <citation type="journal article" date="2016" name="Nat. Commun.">
        <title>Thousands of microbial genomes shed light on interconnected biogeochemical processes in an aquifer system.</title>
        <authorList>
            <person name="Anantharaman K."/>
            <person name="Brown C.T."/>
            <person name="Hug L.A."/>
            <person name="Sharon I."/>
            <person name="Castelle C.J."/>
            <person name="Probst A.J."/>
            <person name="Thomas B.C."/>
            <person name="Singh A."/>
            <person name="Wilkins M.J."/>
            <person name="Karaoz U."/>
            <person name="Brodie E.L."/>
            <person name="Williams K.H."/>
            <person name="Hubbard S.S."/>
            <person name="Banfield J.F."/>
        </authorList>
    </citation>
    <scope>NUCLEOTIDE SEQUENCE [LARGE SCALE GENOMIC DNA]</scope>
    <source>
        <strain evidence="2">RIFCSPLOWO2_12_FULL_64_10</strain>
    </source>
</reference>
<dbReference type="GO" id="GO:0005506">
    <property type="term" value="F:iron ion binding"/>
    <property type="evidence" value="ECO:0007669"/>
    <property type="project" value="UniProtKB-ARBA"/>
</dbReference>
<gene>
    <name evidence="1" type="ORF">A3F84_03140</name>
</gene>
<organism evidence="1 2">
    <name type="scientific">Handelsmanbacteria sp. (strain RIFCSPLOWO2_12_FULL_64_10)</name>
    <dbReference type="NCBI Taxonomy" id="1817868"/>
    <lineage>
        <taxon>Bacteria</taxon>
        <taxon>Candidatus Handelsmaniibacteriota</taxon>
    </lineage>
</organism>
<evidence type="ECO:0000313" key="2">
    <source>
        <dbReference type="Proteomes" id="UP000178606"/>
    </source>
</evidence>
<dbReference type="EMBL" id="MFKF01000396">
    <property type="protein sequence ID" value="OGG44772.1"/>
    <property type="molecule type" value="Genomic_DNA"/>
</dbReference>
<protein>
    <recommendedName>
        <fullName evidence="3">Phytanoyl-CoA dioxygenase</fullName>
    </recommendedName>
</protein>
<proteinExistence type="predicted"/>
<evidence type="ECO:0008006" key="3">
    <source>
        <dbReference type="Google" id="ProtNLM"/>
    </source>
</evidence>
<comment type="caution">
    <text evidence="1">The sequence shown here is derived from an EMBL/GenBank/DDBJ whole genome shotgun (WGS) entry which is preliminary data.</text>
</comment>
<dbReference type="AlphaFoldDB" id="A0A1F6C6Q2"/>
<accession>A0A1F6C6Q2</accession>
<name>A0A1F6C6Q2_HANXR</name>
<dbReference type="Pfam" id="PF05721">
    <property type="entry name" value="PhyH"/>
    <property type="match status" value="1"/>
</dbReference>
<dbReference type="SUPFAM" id="SSF51197">
    <property type="entry name" value="Clavaminate synthase-like"/>
    <property type="match status" value="1"/>
</dbReference>
<dbReference type="Proteomes" id="UP000178606">
    <property type="component" value="Unassembled WGS sequence"/>
</dbReference>
<dbReference type="Gene3D" id="2.60.120.620">
    <property type="entry name" value="q2cbj1_9rhob like domain"/>
    <property type="match status" value="1"/>
</dbReference>
<dbReference type="InterPro" id="IPR008775">
    <property type="entry name" value="Phytyl_CoA_dOase-like"/>
</dbReference>